<organism evidence="4 5">
    <name type="scientific">Flavobacterium suzhouense</name>
    <dbReference type="NCBI Taxonomy" id="1529638"/>
    <lineage>
        <taxon>Bacteria</taxon>
        <taxon>Pseudomonadati</taxon>
        <taxon>Bacteroidota</taxon>
        <taxon>Flavobacteriia</taxon>
        <taxon>Flavobacteriales</taxon>
        <taxon>Flavobacteriaceae</taxon>
        <taxon>Flavobacterium</taxon>
    </lineage>
</organism>
<proteinExistence type="predicted"/>
<accession>A0ABW5NQ64</accession>
<dbReference type="InterPro" id="IPR000182">
    <property type="entry name" value="GNAT_dom"/>
</dbReference>
<sequence>MIRLVRTNSTNTDFQKLVKSLDAYLADRDGDDHAFYDQYNKIDTIKNVIVAYENETAVGCGAFKEYEKGTAEIKRMFVPEEKRGQGIASKMLLELEKWALEEEFQKCILETVADSGAVTLYKKSGYKIIPNYGQYAGMEKSCCMEKILK</sequence>
<dbReference type="CDD" id="cd04301">
    <property type="entry name" value="NAT_SF"/>
    <property type="match status" value="1"/>
</dbReference>
<evidence type="ECO:0000313" key="4">
    <source>
        <dbReference type="EMBL" id="MFD2601197.1"/>
    </source>
</evidence>
<dbReference type="PANTHER" id="PTHR43877:SF2">
    <property type="entry name" value="AMINOALKYLPHOSPHONATE N-ACETYLTRANSFERASE-RELATED"/>
    <property type="match status" value="1"/>
</dbReference>
<keyword evidence="5" id="KW-1185">Reference proteome</keyword>
<dbReference type="EMBL" id="JBHUMD010000005">
    <property type="protein sequence ID" value="MFD2601197.1"/>
    <property type="molecule type" value="Genomic_DNA"/>
</dbReference>
<dbReference type="Proteomes" id="UP001597480">
    <property type="component" value="Unassembled WGS sequence"/>
</dbReference>
<dbReference type="PANTHER" id="PTHR43877">
    <property type="entry name" value="AMINOALKYLPHOSPHONATE N-ACETYLTRANSFERASE-RELATED-RELATED"/>
    <property type="match status" value="1"/>
</dbReference>
<evidence type="ECO:0000259" key="3">
    <source>
        <dbReference type="PROSITE" id="PS51186"/>
    </source>
</evidence>
<gene>
    <name evidence="4" type="ORF">ACFSR3_03950</name>
</gene>
<dbReference type="Gene3D" id="3.40.630.30">
    <property type="match status" value="1"/>
</dbReference>
<keyword evidence="2" id="KW-0012">Acyltransferase</keyword>
<name>A0ABW5NQ64_9FLAO</name>
<dbReference type="SUPFAM" id="SSF55729">
    <property type="entry name" value="Acyl-CoA N-acyltransferases (Nat)"/>
    <property type="match status" value="1"/>
</dbReference>
<reference evidence="5" key="1">
    <citation type="journal article" date="2019" name="Int. J. Syst. Evol. Microbiol.">
        <title>The Global Catalogue of Microorganisms (GCM) 10K type strain sequencing project: providing services to taxonomists for standard genome sequencing and annotation.</title>
        <authorList>
            <consortium name="The Broad Institute Genomics Platform"/>
            <consortium name="The Broad Institute Genome Sequencing Center for Infectious Disease"/>
            <person name="Wu L."/>
            <person name="Ma J."/>
        </authorList>
    </citation>
    <scope>NUCLEOTIDE SEQUENCE [LARGE SCALE GENOMIC DNA]</scope>
    <source>
        <strain evidence="5">KCTC 42107</strain>
    </source>
</reference>
<dbReference type="RefSeq" id="WP_379819819.1">
    <property type="nucleotide sequence ID" value="NZ_JBHUMD010000005.1"/>
</dbReference>
<dbReference type="InterPro" id="IPR050832">
    <property type="entry name" value="Bact_Acetyltransf"/>
</dbReference>
<dbReference type="InterPro" id="IPR016181">
    <property type="entry name" value="Acyl_CoA_acyltransferase"/>
</dbReference>
<feature type="domain" description="N-acetyltransferase" evidence="3">
    <location>
        <begin position="1"/>
        <end position="149"/>
    </location>
</feature>
<protein>
    <submittedName>
        <fullName evidence="4">GNAT family N-acetyltransferase</fullName>
    </submittedName>
</protein>
<dbReference type="Pfam" id="PF00583">
    <property type="entry name" value="Acetyltransf_1"/>
    <property type="match status" value="1"/>
</dbReference>
<keyword evidence="1" id="KW-0808">Transferase</keyword>
<evidence type="ECO:0000313" key="5">
    <source>
        <dbReference type="Proteomes" id="UP001597480"/>
    </source>
</evidence>
<comment type="caution">
    <text evidence="4">The sequence shown here is derived from an EMBL/GenBank/DDBJ whole genome shotgun (WGS) entry which is preliminary data.</text>
</comment>
<evidence type="ECO:0000256" key="2">
    <source>
        <dbReference type="ARBA" id="ARBA00023315"/>
    </source>
</evidence>
<evidence type="ECO:0000256" key="1">
    <source>
        <dbReference type="ARBA" id="ARBA00022679"/>
    </source>
</evidence>
<dbReference type="PROSITE" id="PS51186">
    <property type="entry name" value="GNAT"/>
    <property type="match status" value="1"/>
</dbReference>